<evidence type="ECO:0000256" key="2">
    <source>
        <dbReference type="ARBA" id="ARBA00004870"/>
    </source>
</evidence>
<dbReference type="InterPro" id="IPR027417">
    <property type="entry name" value="P-loop_NTPase"/>
</dbReference>
<dbReference type="EC" id="2.7.1.130" evidence="3 13"/>
<dbReference type="Pfam" id="PF02606">
    <property type="entry name" value="LpxK"/>
    <property type="match status" value="1"/>
</dbReference>
<dbReference type="SUPFAM" id="SSF52540">
    <property type="entry name" value="P-loop containing nucleoside triphosphate hydrolases"/>
    <property type="match status" value="1"/>
</dbReference>
<keyword evidence="9 13" id="KW-0418">Kinase</keyword>
<dbReference type="NCBIfam" id="TIGR00682">
    <property type="entry name" value="lpxK"/>
    <property type="match status" value="1"/>
</dbReference>
<dbReference type="GO" id="GO:0005886">
    <property type="term" value="C:plasma membrane"/>
    <property type="evidence" value="ECO:0007669"/>
    <property type="project" value="TreeGrafter"/>
</dbReference>
<comment type="caution">
    <text evidence="14">The sequence shown here is derived from an EMBL/GenBank/DDBJ whole genome shotgun (WGS) entry which is preliminary data.</text>
</comment>
<dbReference type="HAMAP" id="MF_00409">
    <property type="entry name" value="LpxK"/>
    <property type="match status" value="1"/>
</dbReference>
<evidence type="ECO:0000256" key="4">
    <source>
        <dbReference type="ARBA" id="ARBA00016436"/>
    </source>
</evidence>
<dbReference type="GO" id="GO:0009029">
    <property type="term" value="F:lipid-A 4'-kinase activity"/>
    <property type="evidence" value="ECO:0007669"/>
    <property type="project" value="UniProtKB-UniRule"/>
</dbReference>
<comment type="pathway">
    <text evidence="2 13">Glycolipid biosynthesis; lipid IV(A) biosynthesis; lipid IV(A) from (3R)-3-hydroxytetradecanoyl-[acyl-carrier-protein] and UDP-N-acetyl-alpha-D-glucosamine: step 6/6.</text>
</comment>
<keyword evidence="6 13" id="KW-0441">Lipid A biosynthesis</keyword>
<dbReference type="GO" id="GO:0005524">
    <property type="term" value="F:ATP binding"/>
    <property type="evidence" value="ECO:0007669"/>
    <property type="project" value="UniProtKB-UniRule"/>
</dbReference>
<dbReference type="InterPro" id="IPR003758">
    <property type="entry name" value="LpxK"/>
</dbReference>
<dbReference type="AlphaFoldDB" id="A0A1F7FDY1"/>
<evidence type="ECO:0000313" key="15">
    <source>
        <dbReference type="Proteomes" id="UP000179243"/>
    </source>
</evidence>
<keyword evidence="11 13" id="KW-0443">Lipid metabolism</keyword>
<dbReference type="Proteomes" id="UP000179243">
    <property type="component" value="Unassembled WGS sequence"/>
</dbReference>
<evidence type="ECO:0000256" key="7">
    <source>
        <dbReference type="ARBA" id="ARBA00022679"/>
    </source>
</evidence>
<name>A0A1F7FDY1_UNCRA</name>
<dbReference type="EMBL" id="MFYX01000067">
    <property type="protein sequence ID" value="OGK04666.1"/>
    <property type="molecule type" value="Genomic_DNA"/>
</dbReference>
<dbReference type="GO" id="GO:0009245">
    <property type="term" value="P:lipid A biosynthetic process"/>
    <property type="evidence" value="ECO:0007669"/>
    <property type="project" value="UniProtKB-UniRule"/>
</dbReference>
<keyword evidence="10 13" id="KW-0067">ATP-binding</keyword>
<keyword evidence="5 13" id="KW-0444">Lipid biosynthesis</keyword>
<evidence type="ECO:0000313" key="14">
    <source>
        <dbReference type="EMBL" id="OGK04666.1"/>
    </source>
</evidence>
<evidence type="ECO:0000256" key="1">
    <source>
        <dbReference type="ARBA" id="ARBA00002274"/>
    </source>
</evidence>
<comment type="similarity">
    <text evidence="13">Belongs to the LpxK family.</text>
</comment>
<reference evidence="14 15" key="1">
    <citation type="journal article" date="2016" name="Nat. Commun.">
        <title>Thousands of microbial genomes shed light on interconnected biogeochemical processes in an aquifer system.</title>
        <authorList>
            <person name="Anantharaman K."/>
            <person name="Brown C.T."/>
            <person name="Hug L.A."/>
            <person name="Sharon I."/>
            <person name="Castelle C.J."/>
            <person name="Probst A.J."/>
            <person name="Thomas B.C."/>
            <person name="Singh A."/>
            <person name="Wilkins M.J."/>
            <person name="Karaoz U."/>
            <person name="Brodie E.L."/>
            <person name="Williams K.H."/>
            <person name="Hubbard S.S."/>
            <person name="Banfield J.F."/>
        </authorList>
    </citation>
    <scope>NUCLEOTIDE SEQUENCE [LARGE SCALE GENOMIC DNA]</scope>
</reference>
<evidence type="ECO:0000256" key="10">
    <source>
        <dbReference type="ARBA" id="ARBA00022840"/>
    </source>
</evidence>
<accession>A0A1F7FDY1</accession>
<evidence type="ECO:0000256" key="13">
    <source>
        <dbReference type="HAMAP-Rule" id="MF_00409"/>
    </source>
</evidence>
<proteinExistence type="inferred from homology"/>
<protein>
    <recommendedName>
        <fullName evidence="4 13">Tetraacyldisaccharide 4'-kinase</fullName>
        <ecNumber evidence="3 13">2.7.1.130</ecNumber>
    </recommendedName>
    <alternativeName>
        <fullName evidence="12 13">Lipid A 4'-kinase</fullName>
    </alternativeName>
</protein>
<evidence type="ECO:0000256" key="6">
    <source>
        <dbReference type="ARBA" id="ARBA00022556"/>
    </source>
</evidence>
<evidence type="ECO:0000256" key="8">
    <source>
        <dbReference type="ARBA" id="ARBA00022741"/>
    </source>
</evidence>
<dbReference type="PANTHER" id="PTHR42724">
    <property type="entry name" value="TETRAACYLDISACCHARIDE 4'-KINASE"/>
    <property type="match status" value="1"/>
</dbReference>
<evidence type="ECO:0000256" key="9">
    <source>
        <dbReference type="ARBA" id="ARBA00022777"/>
    </source>
</evidence>
<comment type="function">
    <text evidence="1 13">Transfers the gamma-phosphate of ATP to the 4'-position of a tetraacyldisaccharide 1-phosphate intermediate (termed DS-1-P) to form tetraacyldisaccharide 1,4'-bis-phosphate (lipid IVA).</text>
</comment>
<evidence type="ECO:0000256" key="3">
    <source>
        <dbReference type="ARBA" id="ARBA00012071"/>
    </source>
</evidence>
<feature type="binding site" evidence="13">
    <location>
        <begin position="42"/>
        <end position="49"/>
    </location>
    <ligand>
        <name>ATP</name>
        <dbReference type="ChEBI" id="CHEBI:30616"/>
    </ligand>
</feature>
<dbReference type="UniPathway" id="UPA00359">
    <property type="reaction ID" value="UER00482"/>
</dbReference>
<dbReference type="GO" id="GO:0009244">
    <property type="term" value="P:lipopolysaccharide core region biosynthetic process"/>
    <property type="evidence" value="ECO:0007669"/>
    <property type="project" value="TreeGrafter"/>
</dbReference>
<gene>
    <name evidence="13" type="primary">lpxK</name>
    <name evidence="14" type="ORF">A2519_21040</name>
</gene>
<organism evidence="14 15">
    <name type="scientific">Candidatus Raymondbacteria bacterium RIFOXYD12_FULL_49_13</name>
    <dbReference type="NCBI Taxonomy" id="1817890"/>
    <lineage>
        <taxon>Bacteria</taxon>
        <taxon>Raymondiibacteriota</taxon>
    </lineage>
</organism>
<keyword evidence="8 13" id="KW-0547">Nucleotide-binding</keyword>
<dbReference type="PANTHER" id="PTHR42724:SF1">
    <property type="entry name" value="TETRAACYLDISACCHARIDE 4'-KINASE, MITOCHONDRIAL-RELATED"/>
    <property type="match status" value="1"/>
</dbReference>
<evidence type="ECO:0000256" key="5">
    <source>
        <dbReference type="ARBA" id="ARBA00022516"/>
    </source>
</evidence>
<sequence length="336" mass="36777">MAFRILSLLYTIVTLVRTVLYGTGILKARTLPVTVISVGNITAGGTGKTPLVMRIGSLLSESGLRCGVLSRGYGRTSHRPYCVDSAAGLGWQEIGDEPKMIAENIPCCLGIGADRFRIGALLVKKFGPMPLILDDGFAHRSLYRDLNILTVDAHDPWGKAMLPHGTRRELLRGIMRADMIVVTCNTGFAGGNGVVDDIRRRGFKKPVFTAVRTVECIACPDGKKQSVEVMRDHPFYVFSGIAHGDRFVSMARSLGLLVAGSLTYADHYPFDAAEMDQIRANAGGASLLTTEKDFWRLEDAFRRGLYYLKIALRIDQDKAFCDMVRGVIAQTSLVSV</sequence>
<comment type="catalytic activity">
    <reaction evidence="13">
        <text>a lipid A disaccharide + ATP = a lipid IVA + ADP + H(+)</text>
        <dbReference type="Rhea" id="RHEA:67840"/>
        <dbReference type="ChEBI" id="CHEBI:15378"/>
        <dbReference type="ChEBI" id="CHEBI:30616"/>
        <dbReference type="ChEBI" id="CHEBI:176343"/>
        <dbReference type="ChEBI" id="CHEBI:176425"/>
        <dbReference type="ChEBI" id="CHEBI:456216"/>
        <dbReference type="EC" id="2.7.1.130"/>
    </reaction>
</comment>
<keyword evidence="7 13" id="KW-0808">Transferase</keyword>
<evidence type="ECO:0000256" key="12">
    <source>
        <dbReference type="ARBA" id="ARBA00029757"/>
    </source>
</evidence>
<evidence type="ECO:0000256" key="11">
    <source>
        <dbReference type="ARBA" id="ARBA00023098"/>
    </source>
</evidence>